<sequence length="89" mass="9753">MPDAAAVWFVLLSGLSSPALALPAVIGGFLLRRFRWIVLILALAVPALLWLAATPVRYDPIGLVMIPAAALWAWVGRSFGRWWGGKERK</sequence>
<keyword evidence="1" id="KW-1133">Transmembrane helix</keyword>
<comment type="caution">
    <text evidence="2">The sequence shown here is derived from an EMBL/GenBank/DDBJ whole genome shotgun (WGS) entry which is preliminary data.</text>
</comment>
<dbReference type="RefSeq" id="WP_216318891.1">
    <property type="nucleotide sequence ID" value="NZ_JAHKRT010000001.1"/>
</dbReference>
<keyword evidence="1" id="KW-0472">Membrane</keyword>
<keyword evidence="1" id="KW-0812">Transmembrane</keyword>
<reference evidence="2 3" key="1">
    <citation type="submission" date="2021-06" db="EMBL/GenBank/DDBJ databases">
        <title>Sphingomonas sp. XMGL2, whole genome shotgun sequencing project.</title>
        <authorList>
            <person name="Zhao G."/>
            <person name="Shen L."/>
        </authorList>
    </citation>
    <scope>NUCLEOTIDE SEQUENCE [LARGE SCALE GENOMIC DNA]</scope>
    <source>
        <strain evidence="2 3">XMGL2</strain>
    </source>
</reference>
<protein>
    <submittedName>
        <fullName evidence="2">Uncharacterized protein</fullName>
    </submittedName>
</protein>
<keyword evidence="3" id="KW-1185">Reference proteome</keyword>
<gene>
    <name evidence="2" type="ORF">KOF26_01535</name>
</gene>
<proteinExistence type="predicted"/>
<feature type="transmembrane region" description="Helical" evidence="1">
    <location>
        <begin position="60"/>
        <end position="79"/>
    </location>
</feature>
<dbReference type="Proteomes" id="UP000776276">
    <property type="component" value="Unassembled WGS sequence"/>
</dbReference>
<evidence type="ECO:0000313" key="2">
    <source>
        <dbReference type="EMBL" id="MBU3076533.1"/>
    </source>
</evidence>
<dbReference type="EMBL" id="JAHKRT010000001">
    <property type="protein sequence ID" value="MBU3076533.1"/>
    <property type="molecule type" value="Genomic_DNA"/>
</dbReference>
<feature type="transmembrane region" description="Helical" evidence="1">
    <location>
        <begin position="33"/>
        <end position="53"/>
    </location>
</feature>
<evidence type="ECO:0000313" key="3">
    <source>
        <dbReference type="Proteomes" id="UP000776276"/>
    </source>
</evidence>
<evidence type="ECO:0000256" key="1">
    <source>
        <dbReference type="SAM" id="Phobius"/>
    </source>
</evidence>
<organism evidence="2 3">
    <name type="scientific">Sphingomonas quercus</name>
    <dbReference type="NCBI Taxonomy" id="2842451"/>
    <lineage>
        <taxon>Bacteria</taxon>
        <taxon>Pseudomonadati</taxon>
        <taxon>Pseudomonadota</taxon>
        <taxon>Alphaproteobacteria</taxon>
        <taxon>Sphingomonadales</taxon>
        <taxon>Sphingomonadaceae</taxon>
        <taxon>Sphingomonas</taxon>
    </lineage>
</organism>
<accession>A0ABS6BDZ6</accession>
<name>A0ABS6BDZ6_9SPHN</name>